<evidence type="ECO:0000313" key="2">
    <source>
        <dbReference type="EMBL" id="CAD7682703.1"/>
    </source>
</evidence>
<keyword evidence="3" id="KW-1185">Reference proteome</keyword>
<evidence type="ECO:0000313" key="3">
    <source>
        <dbReference type="Proteomes" id="UP000645828"/>
    </source>
</evidence>
<reference evidence="2" key="1">
    <citation type="submission" date="2020-12" db="EMBL/GenBank/DDBJ databases">
        <authorList>
            <consortium name="Molecular Ecology Group"/>
        </authorList>
    </citation>
    <scope>NUCLEOTIDE SEQUENCE</scope>
    <source>
        <strain evidence="2">TBG_1078</strain>
    </source>
</reference>
<dbReference type="Proteomes" id="UP000645828">
    <property type="component" value="Unassembled WGS sequence"/>
</dbReference>
<dbReference type="GO" id="GO:0005743">
    <property type="term" value="C:mitochondrial inner membrane"/>
    <property type="evidence" value="ECO:0007669"/>
    <property type="project" value="TreeGrafter"/>
</dbReference>
<comment type="caution">
    <text evidence="2">The sequence shown here is derived from an EMBL/GenBank/DDBJ whole genome shotgun (WGS) entry which is preliminary data.</text>
</comment>
<gene>
    <name evidence="2" type="ORF">NYPRO_LOCUS15495</name>
</gene>
<feature type="transmembrane region" description="Helical" evidence="1">
    <location>
        <begin position="6"/>
        <end position="27"/>
    </location>
</feature>
<dbReference type="PANTHER" id="PTHR47148:SF1">
    <property type="entry name" value="CYTOCHROME C OXIDASE ASSEMBLY FACTOR 1 HOMOLOG"/>
    <property type="match status" value="1"/>
</dbReference>
<proteinExistence type="predicted"/>
<dbReference type="EMBL" id="CAJHUB010000754">
    <property type="protein sequence ID" value="CAD7682703.1"/>
    <property type="molecule type" value="Genomic_DNA"/>
</dbReference>
<keyword evidence="1" id="KW-0812">Transmembrane</keyword>
<evidence type="ECO:0000256" key="1">
    <source>
        <dbReference type="SAM" id="Phobius"/>
    </source>
</evidence>
<dbReference type="GO" id="GO:0033617">
    <property type="term" value="P:mitochondrial respiratory chain complex IV assembly"/>
    <property type="evidence" value="ECO:0007669"/>
    <property type="project" value="TreeGrafter"/>
</dbReference>
<name>A0A811YY94_NYCPR</name>
<accession>A0A811YY94</accession>
<dbReference type="GO" id="GO:0032981">
    <property type="term" value="P:mitochondrial respiratory chain complex I assembly"/>
    <property type="evidence" value="ECO:0007669"/>
    <property type="project" value="TreeGrafter"/>
</dbReference>
<keyword evidence="1" id="KW-1133">Transmembrane helix</keyword>
<dbReference type="PANTHER" id="PTHR47148">
    <property type="entry name" value="CYTOCHROME C OXIDASE ASSEMBLY FACTOR 1 HOMOLOG"/>
    <property type="match status" value="1"/>
</dbReference>
<dbReference type="PROSITE" id="PS51257">
    <property type="entry name" value="PROKAR_LIPOPROTEIN"/>
    <property type="match status" value="1"/>
</dbReference>
<dbReference type="AlphaFoldDB" id="A0A811YY94"/>
<organism evidence="2 3">
    <name type="scientific">Nyctereutes procyonoides</name>
    <name type="common">Raccoon dog</name>
    <name type="synonym">Canis procyonoides</name>
    <dbReference type="NCBI Taxonomy" id="34880"/>
    <lineage>
        <taxon>Eukaryota</taxon>
        <taxon>Metazoa</taxon>
        <taxon>Chordata</taxon>
        <taxon>Craniata</taxon>
        <taxon>Vertebrata</taxon>
        <taxon>Euteleostomi</taxon>
        <taxon>Mammalia</taxon>
        <taxon>Eutheria</taxon>
        <taxon>Laurasiatheria</taxon>
        <taxon>Carnivora</taxon>
        <taxon>Caniformia</taxon>
        <taxon>Canidae</taxon>
        <taxon>Nyctereutes</taxon>
    </lineage>
</organism>
<sequence>MPLPLGKLVLFSSVVASGSCTLLYYLIQKKTSYYHLALEQLHSHPKALKTLCISLNLKILVFGSKSESHLYVSSTRDVFLKLKVRQQIPVFKFSDDTDDEVKKE</sequence>
<protein>
    <submittedName>
        <fullName evidence="2">(raccoon dog) hypothetical protein</fullName>
    </submittedName>
</protein>
<keyword evidence="1" id="KW-0472">Membrane</keyword>